<dbReference type="Gene3D" id="1.10.260.30">
    <property type="entry name" value="Signal recognition particle, SRP54 subunit, M-domain"/>
    <property type="match status" value="1"/>
</dbReference>
<feature type="domain" description="SRP54-type proteins GTP-binding" evidence="9">
    <location>
        <begin position="267"/>
        <end position="280"/>
    </location>
</feature>
<keyword evidence="6" id="KW-0733">Signal recognition particle</keyword>
<dbReference type="GO" id="GO:0008312">
    <property type="term" value="F:7S RNA binding"/>
    <property type="evidence" value="ECO:0007669"/>
    <property type="project" value="InterPro"/>
</dbReference>
<dbReference type="InterPro" id="IPR042101">
    <property type="entry name" value="SRP54_N_sf"/>
</dbReference>
<dbReference type="InterPro" id="IPR036891">
    <property type="entry name" value="Signal_recog_part_SRP54_M_sf"/>
</dbReference>
<dbReference type="SUPFAM" id="SSF47446">
    <property type="entry name" value="Signal peptide-binding domain"/>
    <property type="match status" value="1"/>
</dbReference>
<dbReference type="Gene3D" id="3.40.50.300">
    <property type="entry name" value="P-loop containing nucleotide triphosphate hydrolases"/>
    <property type="match status" value="1"/>
</dbReference>
<gene>
    <name evidence="10" type="ORF">MNBD_DELTA01-1067</name>
</gene>
<dbReference type="Pfam" id="PF00448">
    <property type="entry name" value="SRP54"/>
    <property type="match status" value="1"/>
</dbReference>
<dbReference type="NCBIfam" id="TIGR00959">
    <property type="entry name" value="ffh"/>
    <property type="match status" value="1"/>
</dbReference>
<dbReference type="SUPFAM" id="SSF52540">
    <property type="entry name" value="P-loop containing nucleoside triphosphate hydrolases"/>
    <property type="match status" value="1"/>
</dbReference>
<dbReference type="Gene3D" id="1.20.120.140">
    <property type="entry name" value="Signal recognition particle SRP54, nucleotide-binding domain"/>
    <property type="match status" value="1"/>
</dbReference>
<dbReference type="PANTHER" id="PTHR11564:SF5">
    <property type="entry name" value="SIGNAL RECOGNITION PARTICLE SUBUNIT SRP54"/>
    <property type="match status" value="1"/>
</dbReference>
<keyword evidence="3" id="KW-0378">Hydrolase</keyword>
<keyword evidence="7" id="KW-0687">Ribonucleoprotein</keyword>
<proteinExistence type="inferred from homology"/>
<dbReference type="InterPro" id="IPR000897">
    <property type="entry name" value="SRP54_GTPase_dom"/>
</dbReference>
<dbReference type="EC" id="3.6.5.4" evidence="8"/>
<comment type="similarity">
    <text evidence="1">Belongs to the GTP-binding SRP family. SRP54 subfamily.</text>
</comment>
<evidence type="ECO:0000256" key="3">
    <source>
        <dbReference type="ARBA" id="ARBA00022801"/>
    </source>
</evidence>
<dbReference type="InterPro" id="IPR003593">
    <property type="entry name" value="AAA+_ATPase"/>
</dbReference>
<dbReference type="EMBL" id="UOEA01000067">
    <property type="protein sequence ID" value="VAV84428.1"/>
    <property type="molecule type" value="Genomic_DNA"/>
</dbReference>
<dbReference type="GO" id="GO:0005786">
    <property type="term" value="C:signal recognition particle, endoplasmic reticulum targeting"/>
    <property type="evidence" value="ECO:0007669"/>
    <property type="project" value="UniProtKB-KW"/>
</dbReference>
<dbReference type="CDD" id="cd18539">
    <property type="entry name" value="SRP_G"/>
    <property type="match status" value="1"/>
</dbReference>
<evidence type="ECO:0000256" key="5">
    <source>
        <dbReference type="ARBA" id="ARBA00023134"/>
    </source>
</evidence>
<dbReference type="InterPro" id="IPR004125">
    <property type="entry name" value="Signal_recog_particle_SRP54_M"/>
</dbReference>
<dbReference type="Pfam" id="PF02978">
    <property type="entry name" value="SRP_SPB"/>
    <property type="match status" value="1"/>
</dbReference>
<dbReference type="AlphaFoldDB" id="A0A3B0R960"/>
<keyword evidence="2" id="KW-0547">Nucleotide-binding</keyword>
<evidence type="ECO:0000256" key="7">
    <source>
        <dbReference type="ARBA" id="ARBA00023274"/>
    </source>
</evidence>
<sequence length="441" mass="48574">MLEGLSDRLRKVVKDVKGHGQLTEKNVDEALREVRLALLEADVSFKVVKSFIASIKEKALGKDVLLSVSPGQQFVKIVHDELTHVLGDTAAELNLKGKPAVIMMVGLQGSGKTTSTAKLARLLKGKGRNPYIVPADLARPAAVLQLQKLAGEIKVDCFDVGNRTDVRDICKEALKLAKAKGYDTMLVDTAGRLSIDEALMDEIKDLKQILTPSEILLVADAMTGQDAVNTAEGFNDVMGLTGVILTKLDSDARGGAALSMRLTTGQPVKFVGVSEKLDGLEVFHPNRMAGRILGMGDVATLVEKAQETIDEKKAEELERKIKKDTFTLEDFKDQLQQIKKMGSLDSILSMIPGFSSMKKTKNVEIDERNFVRVEAIINSMTMEERVHPKVLNAKRRVRIAKGSGTSVQDINRLLKQYKQMRLMMKKFKKGGMKSVRQYLPS</sequence>
<dbReference type="GO" id="GO:0003924">
    <property type="term" value="F:GTPase activity"/>
    <property type="evidence" value="ECO:0007669"/>
    <property type="project" value="InterPro"/>
</dbReference>
<dbReference type="SMART" id="SM00382">
    <property type="entry name" value="AAA"/>
    <property type="match status" value="1"/>
</dbReference>
<dbReference type="GO" id="GO:0005525">
    <property type="term" value="F:GTP binding"/>
    <property type="evidence" value="ECO:0007669"/>
    <property type="project" value="UniProtKB-KW"/>
</dbReference>
<dbReference type="Pfam" id="PF02881">
    <property type="entry name" value="SRP54_N"/>
    <property type="match status" value="1"/>
</dbReference>
<evidence type="ECO:0000313" key="10">
    <source>
        <dbReference type="EMBL" id="VAV84428.1"/>
    </source>
</evidence>
<organism evidence="10">
    <name type="scientific">hydrothermal vent metagenome</name>
    <dbReference type="NCBI Taxonomy" id="652676"/>
    <lineage>
        <taxon>unclassified sequences</taxon>
        <taxon>metagenomes</taxon>
        <taxon>ecological metagenomes</taxon>
    </lineage>
</organism>
<dbReference type="HAMAP" id="MF_00306">
    <property type="entry name" value="SRP54"/>
    <property type="match status" value="1"/>
</dbReference>
<evidence type="ECO:0000256" key="6">
    <source>
        <dbReference type="ARBA" id="ARBA00023135"/>
    </source>
</evidence>
<protein>
    <recommendedName>
        <fullName evidence="8">signal-recognition-particle GTPase</fullName>
        <ecNumber evidence="8">3.6.5.4</ecNumber>
    </recommendedName>
</protein>
<dbReference type="InterPro" id="IPR022941">
    <property type="entry name" value="SRP54"/>
</dbReference>
<evidence type="ECO:0000256" key="8">
    <source>
        <dbReference type="ARBA" id="ARBA00035672"/>
    </source>
</evidence>
<dbReference type="GO" id="GO:0006614">
    <property type="term" value="P:SRP-dependent cotranslational protein targeting to membrane"/>
    <property type="evidence" value="ECO:0007669"/>
    <property type="project" value="InterPro"/>
</dbReference>
<dbReference type="InterPro" id="IPR027417">
    <property type="entry name" value="P-loop_NTPase"/>
</dbReference>
<keyword evidence="5" id="KW-0342">GTP-binding</keyword>
<dbReference type="SMART" id="SM00962">
    <property type="entry name" value="SRP54"/>
    <property type="match status" value="1"/>
</dbReference>
<name>A0A3B0R960_9ZZZZ</name>
<evidence type="ECO:0000259" key="9">
    <source>
        <dbReference type="PROSITE" id="PS00300"/>
    </source>
</evidence>
<dbReference type="InterPro" id="IPR004780">
    <property type="entry name" value="SRP"/>
</dbReference>
<keyword evidence="4" id="KW-0694">RNA-binding</keyword>
<dbReference type="PROSITE" id="PS00300">
    <property type="entry name" value="SRP54"/>
    <property type="match status" value="1"/>
</dbReference>
<evidence type="ECO:0000256" key="1">
    <source>
        <dbReference type="ARBA" id="ARBA00005450"/>
    </source>
</evidence>
<accession>A0A3B0R960</accession>
<dbReference type="InterPro" id="IPR013822">
    <property type="entry name" value="Signal_recog_particl_SRP54_hlx"/>
</dbReference>
<dbReference type="PANTHER" id="PTHR11564">
    <property type="entry name" value="SIGNAL RECOGNITION PARTICLE 54K PROTEIN SRP54"/>
    <property type="match status" value="1"/>
</dbReference>
<reference evidence="10" key="1">
    <citation type="submission" date="2018-06" db="EMBL/GenBank/DDBJ databases">
        <authorList>
            <person name="Zhirakovskaya E."/>
        </authorList>
    </citation>
    <scope>NUCLEOTIDE SEQUENCE</scope>
</reference>
<dbReference type="SMART" id="SM00963">
    <property type="entry name" value="SRP54_N"/>
    <property type="match status" value="1"/>
</dbReference>
<evidence type="ECO:0000256" key="2">
    <source>
        <dbReference type="ARBA" id="ARBA00022741"/>
    </source>
</evidence>
<evidence type="ECO:0000256" key="4">
    <source>
        <dbReference type="ARBA" id="ARBA00022884"/>
    </source>
</evidence>